<comment type="caution">
    <text evidence="1">The sequence shown here is derived from an EMBL/GenBank/DDBJ whole genome shotgun (WGS) entry which is preliminary data.</text>
</comment>
<name>A0A9D1PKF3_9BACI</name>
<reference evidence="1" key="1">
    <citation type="journal article" date="2021" name="PeerJ">
        <title>Extensive microbial diversity within the chicken gut microbiome revealed by metagenomics and culture.</title>
        <authorList>
            <person name="Gilroy R."/>
            <person name="Ravi A."/>
            <person name="Getino M."/>
            <person name="Pursley I."/>
            <person name="Horton D.L."/>
            <person name="Alikhan N.F."/>
            <person name="Baker D."/>
            <person name="Gharbi K."/>
            <person name="Hall N."/>
            <person name="Watson M."/>
            <person name="Adriaenssens E.M."/>
            <person name="Foster-Nyarko E."/>
            <person name="Jarju S."/>
            <person name="Secka A."/>
            <person name="Antonio M."/>
            <person name="Oren A."/>
            <person name="Chaudhuri R.R."/>
            <person name="La Ragione R."/>
            <person name="Hildebrand F."/>
            <person name="Pallen M.J."/>
        </authorList>
    </citation>
    <scope>NUCLEOTIDE SEQUENCE</scope>
    <source>
        <strain evidence="1">CHK169-2315</strain>
    </source>
</reference>
<evidence type="ECO:0000313" key="1">
    <source>
        <dbReference type="EMBL" id="HIV74133.1"/>
    </source>
</evidence>
<organism evidence="1 2">
    <name type="scientific">Candidatus Pseudogracilibacillus intestinigallinarum</name>
    <dbReference type="NCBI Taxonomy" id="2838742"/>
    <lineage>
        <taxon>Bacteria</taxon>
        <taxon>Bacillati</taxon>
        <taxon>Bacillota</taxon>
        <taxon>Bacilli</taxon>
        <taxon>Bacillales</taxon>
        <taxon>Bacillaceae</taxon>
        <taxon>Pseudogracilibacillus</taxon>
    </lineage>
</organism>
<gene>
    <name evidence="1" type="ORF">H9895_03525</name>
</gene>
<dbReference type="Pfam" id="PF04525">
    <property type="entry name" value="LOR"/>
    <property type="match status" value="1"/>
</dbReference>
<evidence type="ECO:0000313" key="2">
    <source>
        <dbReference type="Proteomes" id="UP000823937"/>
    </source>
</evidence>
<dbReference type="InterPro" id="IPR007612">
    <property type="entry name" value="LOR"/>
</dbReference>
<sequence length="169" mass="20373">MKKYYVKKRFIDLKDSYYVYNTEKDLLFYTRIANPFSKYGYDLWKTEDESLVATMFRKQDRKNVLFTIEKDEKEIARIQTNKGWTKHFFSIEPQGIHVVHNDSKLSYTLWQDDEELGQIDTKLLRLSTTFTIELYPHAEQLLYLFIYLIIVIDKVDPSMKGLLFKRIPF</sequence>
<dbReference type="EMBL" id="DXHX01000048">
    <property type="protein sequence ID" value="HIV74133.1"/>
    <property type="molecule type" value="Genomic_DNA"/>
</dbReference>
<proteinExistence type="predicted"/>
<protein>
    <submittedName>
        <fullName evidence="1">Uncharacterized protein</fullName>
    </submittedName>
</protein>
<dbReference type="Proteomes" id="UP000823937">
    <property type="component" value="Unassembled WGS sequence"/>
</dbReference>
<accession>A0A9D1PKF3</accession>
<reference evidence="1" key="2">
    <citation type="submission" date="2021-04" db="EMBL/GenBank/DDBJ databases">
        <authorList>
            <person name="Gilroy R."/>
        </authorList>
    </citation>
    <scope>NUCLEOTIDE SEQUENCE</scope>
    <source>
        <strain evidence="1">CHK169-2315</strain>
    </source>
</reference>
<dbReference type="AlphaFoldDB" id="A0A9D1PKF3"/>